<dbReference type="GO" id="GO:0030246">
    <property type="term" value="F:carbohydrate binding"/>
    <property type="evidence" value="ECO:0007669"/>
    <property type="project" value="InterPro"/>
</dbReference>
<evidence type="ECO:0000313" key="2">
    <source>
        <dbReference type="Proteomes" id="UP000183504"/>
    </source>
</evidence>
<reference evidence="1 2" key="1">
    <citation type="submission" date="2015-01" db="EMBL/GenBank/DDBJ databases">
        <authorList>
            <person name="Pelicic Vladimir"/>
        </authorList>
    </citation>
    <scope>NUCLEOTIDE SEQUENCE [LARGE SCALE GENOMIC DNA]</scope>
    <source>
        <strain evidence="1 2">2908</strain>
    </source>
</reference>
<dbReference type="Pfam" id="PF01263">
    <property type="entry name" value="Aldose_epim"/>
    <property type="match status" value="1"/>
</dbReference>
<dbReference type="InterPro" id="IPR008183">
    <property type="entry name" value="Aldose_1/G6P_1-epimerase"/>
</dbReference>
<evidence type="ECO:0000313" key="1">
    <source>
        <dbReference type="EMBL" id="CEL90849.1"/>
    </source>
</evidence>
<organism evidence="1 2">
    <name type="scientific">Streptococcus sanguinis</name>
    <dbReference type="NCBI Taxonomy" id="1305"/>
    <lineage>
        <taxon>Bacteria</taxon>
        <taxon>Bacillati</taxon>
        <taxon>Bacillota</taxon>
        <taxon>Bacilli</taxon>
        <taxon>Lactobacillales</taxon>
        <taxon>Streptococcaceae</taxon>
        <taxon>Streptococcus</taxon>
    </lineage>
</organism>
<name>A0A0B7GS52_STRSA</name>
<proteinExistence type="predicted"/>
<dbReference type="SUPFAM" id="SSF74650">
    <property type="entry name" value="Galactose mutarotase-like"/>
    <property type="match status" value="1"/>
</dbReference>
<dbReference type="Proteomes" id="UP000183504">
    <property type="component" value="Unassembled WGS sequence"/>
</dbReference>
<accession>A0A0B7GS52</accession>
<dbReference type="CDD" id="cd09024">
    <property type="entry name" value="Aldose_epim_lacX"/>
    <property type="match status" value="1"/>
</dbReference>
<dbReference type="InterPro" id="IPR014718">
    <property type="entry name" value="GH-type_carb-bd"/>
</dbReference>
<dbReference type="Gene3D" id="2.70.98.10">
    <property type="match status" value="1"/>
</dbReference>
<dbReference type="InterPro" id="IPR037481">
    <property type="entry name" value="LacX"/>
</dbReference>
<protein>
    <submittedName>
        <fullName evidence="1">Protein LacX</fullName>
    </submittedName>
</protein>
<gene>
    <name evidence="1" type="primary">lacX</name>
    <name evidence="1" type="ORF">SSV_1558</name>
</gene>
<dbReference type="GO" id="GO:0016853">
    <property type="term" value="F:isomerase activity"/>
    <property type="evidence" value="ECO:0007669"/>
    <property type="project" value="InterPro"/>
</dbReference>
<sequence>MVLELSNDFLKVHFKEKGGELSSIKDKDGVEYLWQGNPEYWGGQAPVLFPNCGSVRDDAPLFIMGDEGVIEGHLPRHSLVRKKDFEHKIINDHQIMFSIESNSEMLKQYPYPFRLSIFYTLDKSKIEVEYLVENLGLNQDMPYFIGAHPGFNCPLFENERYEDYYLEFEKEENCSIPASYPETGLLDIKSRSPFLNKEKVLALDYDLFSKDAITLDKLVSRSVTLKSKNHNKAVKIDFQDFPYLILWSTANKGPFIAIEPWGGLSTSKEESGFFNYKENVTFIEPEMSDYKTYSIEITEI</sequence>
<dbReference type="AlphaFoldDB" id="A0A0B7GS52"/>
<dbReference type="RefSeq" id="WP_072074376.1">
    <property type="nucleotide sequence ID" value="NZ_CDMW01000001.1"/>
</dbReference>
<dbReference type="InterPro" id="IPR011013">
    <property type="entry name" value="Gal_mutarotase_sf_dom"/>
</dbReference>
<dbReference type="EMBL" id="CDMW01000001">
    <property type="protein sequence ID" value="CEL90849.1"/>
    <property type="molecule type" value="Genomic_DNA"/>
</dbReference>
<dbReference type="GO" id="GO:0005975">
    <property type="term" value="P:carbohydrate metabolic process"/>
    <property type="evidence" value="ECO:0007669"/>
    <property type="project" value="InterPro"/>
</dbReference>